<accession>A0ABW9YLD2</accession>
<dbReference type="Pfam" id="PF20454">
    <property type="entry name" value="GpA_nuclease"/>
    <property type="match status" value="1"/>
</dbReference>
<evidence type="ECO:0000313" key="4">
    <source>
        <dbReference type="Proteomes" id="UP000738517"/>
    </source>
</evidence>
<dbReference type="EMBL" id="RSEJ01000022">
    <property type="protein sequence ID" value="NBI54659.1"/>
    <property type="molecule type" value="Genomic_DNA"/>
</dbReference>
<feature type="domain" description="Phage terminase large subunit GpA ATPase" evidence="1">
    <location>
        <begin position="46"/>
        <end position="273"/>
    </location>
</feature>
<dbReference type="InterPro" id="IPR046454">
    <property type="entry name" value="GpA_endonuclease"/>
</dbReference>
<dbReference type="Pfam" id="PF05876">
    <property type="entry name" value="GpA_ATPase"/>
    <property type="match status" value="1"/>
</dbReference>
<reference evidence="3 4" key="1">
    <citation type="journal article" date="2017" name="Int. J. Syst. Evol. Microbiol.">
        <title>Photobacterium alginatilyticum sp. nov., a marine bacterium isolated from bottom seawater.</title>
        <authorList>
            <person name="Wang X."/>
            <person name="Wang Y."/>
            <person name="Yang X."/>
            <person name="Sun H."/>
            <person name="Li B."/>
            <person name="Zhang X.H."/>
        </authorList>
    </citation>
    <scope>NUCLEOTIDE SEQUENCE [LARGE SCALE GENOMIC DNA]</scope>
    <source>
        <strain evidence="3 4">P03D4</strain>
    </source>
</reference>
<evidence type="ECO:0000313" key="3">
    <source>
        <dbReference type="EMBL" id="NBI54659.1"/>
    </source>
</evidence>
<feature type="domain" description="Terminase large subunit GpA endonuclease" evidence="2">
    <location>
        <begin position="316"/>
        <end position="598"/>
    </location>
</feature>
<organism evidence="3 4">
    <name type="scientific">Photobacterium alginatilyticum</name>
    <dbReference type="NCBI Taxonomy" id="1775171"/>
    <lineage>
        <taxon>Bacteria</taxon>
        <taxon>Pseudomonadati</taxon>
        <taxon>Pseudomonadota</taxon>
        <taxon>Gammaproteobacteria</taxon>
        <taxon>Vibrionales</taxon>
        <taxon>Vibrionaceae</taxon>
        <taxon>Photobacterium</taxon>
    </lineage>
</organism>
<dbReference type="Proteomes" id="UP000738517">
    <property type="component" value="Unassembled WGS sequence"/>
</dbReference>
<proteinExistence type="predicted"/>
<protein>
    <recommendedName>
        <fullName evidence="5">Terminase</fullName>
    </recommendedName>
</protein>
<dbReference type="Gene3D" id="3.40.50.300">
    <property type="entry name" value="P-loop containing nucleotide triphosphate hydrolases"/>
    <property type="match status" value="1"/>
</dbReference>
<gene>
    <name evidence="3" type="ORF">EIZ48_19275</name>
</gene>
<evidence type="ECO:0000259" key="2">
    <source>
        <dbReference type="Pfam" id="PF20454"/>
    </source>
</evidence>
<sequence>MAMNFNLLSKTLSSAIRNIMVPPRKTEIIAWTNKNENPLAQIYSPKPFQKAWLQAIESPYIEKIVLCKSARVGYAIFVNTAMAWVITNDPGNIMIAQNTEGDAEKFAVREAGKVFAHCDPVIRRMQGKNTSKEKSFFGGELCIVWATSASSFRMLTIKYLFMDEVSGWQDNVEKEGDPVELAITRTETEAQRKIVLGSTPKEAGTCKITREFGLTDQRFFYVPCPHCAHKQRLKLENFRYDPDDYSTAHFVCEGCGESIYEHHKSKIVKAGEWRATREFTCCNTHQEPSQWDETGSALCCKCGKPGDRNERGKIDAGFHIWSAYNDNLNTALPSLASEYEKAKKEPQKMQTFMNTKVGVEYSDVRSTHKLSSFETIYTRRDHYSPLDYLPEETLCVLASVDTQTYRLEYHFWAVGAQGEIWAIDYGTVQGDPEDELTQKTLVERLSRPFMLKDGRQISSLAVVMDCNGHAWKSMLEFCAPYKGWIYAIRGEVNSKSKFKPELTLTFKVHPEVKCEYRSLNVHQLKNRAAERLNIEKPGKNYIHFPVSDVFDLTYFQMLTSEQLVGSGVKAAWKKKPGQKRNEPWDLLVYVLWLYDFLRPVIREATQNTPLGLLEGSTQTMSAEDEQAYSDCYELSDYEAY</sequence>
<comment type="caution">
    <text evidence="3">The sequence shown here is derived from an EMBL/GenBank/DDBJ whole genome shotgun (WGS) entry which is preliminary data.</text>
</comment>
<keyword evidence="4" id="KW-1185">Reference proteome</keyword>
<dbReference type="InterPro" id="IPR027417">
    <property type="entry name" value="P-loop_NTPase"/>
</dbReference>
<name>A0ABW9YLD2_9GAMM</name>
<dbReference type="InterPro" id="IPR046453">
    <property type="entry name" value="GpA_ATPase"/>
</dbReference>
<evidence type="ECO:0008006" key="5">
    <source>
        <dbReference type="Google" id="ProtNLM"/>
    </source>
</evidence>
<evidence type="ECO:0000259" key="1">
    <source>
        <dbReference type="Pfam" id="PF05876"/>
    </source>
</evidence>